<evidence type="ECO:0000313" key="3">
    <source>
        <dbReference type="EMBL" id="PHJ18213.1"/>
    </source>
</evidence>
<dbReference type="RefSeq" id="XP_067919922.1">
    <property type="nucleotide sequence ID" value="XM_068068100.1"/>
</dbReference>
<keyword evidence="4" id="KW-1185">Reference proteome</keyword>
<dbReference type="InterPro" id="IPR029058">
    <property type="entry name" value="AB_hydrolase_fold"/>
</dbReference>
<reference evidence="3 4" key="1">
    <citation type="journal article" date="2017" name="Int. J. Parasitol.">
        <title>The genome of the protozoan parasite Cystoisospora suis and a reverse vaccinology approach to identify vaccine candidates.</title>
        <authorList>
            <person name="Palmieri N."/>
            <person name="Shrestha A."/>
            <person name="Ruttkowski B."/>
            <person name="Beck T."/>
            <person name="Vogl C."/>
            <person name="Tomley F."/>
            <person name="Blake D.P."/>
            <person name="Joachim A."/>
        </authorList>
    </citation>
    <scope>NUCLEOTIDE SEQUENCE [LARGE SCALE GENOMIC DNA]</scope>
    <source>
        <strain evidence="3 4">Wien I</strain>
    </source>
</reference>
<name>A0A2C6KP89_9APIC</name>
<dbReference type="SUPFAM" id="SSF53474">
    <property type="entry name" value="alpha/beta-Hydrolases"/>
    <property type="match status" value="1"/>
</dbReference>
<keyword evidence="3" id="KW-0378">Hydrolase</keyword>
<dbReference type="EMBL" id="MIGC01004311">
    <property type="protein sequence ID" value="PHJ18213.1"/>
    <property type="molecule type" value="Genomic_DNA"/>
</dbReference>
<evidence type="ECO:0000313" key="4">
    <source>
        <dbReference type="Proteomes" id="UP000221165"/>
    </source>
</evidence>
<organism evidence="3 4">
    <name type="scientific">Cystoisospora suis</name>
    <dbReference type="NCBI Taxonomy" id="483139"/>
    <lineage>
        <taxon>Eukaryota</taxon>
        <taxon>Sar</taxon>
        <taxon>Alveolata</taxon>
        <taxon>Apicomplexa</taxon>
        <taxon>Conoidasida</taxon>
        <taxon>Coccidia</taxon>
        <taxon>Eucoccidiorida</taxon>
        <taxon>Eimeriorina</taxon>
        <taxon>Sarcocystidae</taxon>
        <taxon>Cystoisospora</taxon>
    </lineage>
</organism>
<evidence type="ECO:0000256" key="1">
    <source>
        <dbReference type="SAM" id="MobiDB-lite"/>
    </source>
</evidence>
<dbReference type="GeneID" id="94431311"/>
<sequence>MGQALQTLVFRPPTPPTYGPNGSLLWIPTEHGSVIPAFYLRRNSPLVVLYSHGNAEDLGTITPIAHRCAQAWDVSVFCYDYTGYGLSLGGSPSEANMYGDIEAAYMYLIRELDYSPHQIIALGKSLGSAAATHLASRWSVLGGLILQSAFASIYRVKLPHIEGHYPGDMCCNLHKIGRVRCPVLIVHGEQDALCAISHAKVLAEKHSGLTMTCYVSGGGHTNLCWGALAMRVDSAVLRFLGRVAVYSREMPYEAKTKMAAAARAEATDMATRLADTEAGVKARLLNLKRQRYTKRSWSSALRSTNSRPFYSRTISCTLSGATSLAGSAPVVLQSSLEVEEPSRPYRRTATFEADTYCSFAPYSRSSTFASSGGVSSSYCMEPRDTLRTYSSFTLGKGSKGAATASSLRALSSNRVSCAREQRTQERNTQPTYPLPSVFQLSDEAPRSNCDGDVKETVDEVEYDFSTTPGSRTSSSLESLPPLKYTEKATQQLRSTPTRGDIIQTSTATAGRVRTSTSFHDSVGVKFTREPPSFIQCHSGLSLPTTADRDINVAPDVTPAMSKMEHTLGIRMSPISGSGFQHGNQTSSLPYTQTSVKRYSTGSFSVFHSAGSYEGSRDSILARSVLSQTAA</sequence>
<dbReference type="OrthoDB" id="446723at2759"/>
<dbReference type="AlphaFoldDB" id="A0A2C6KP89"/>
<feature type="domain" description="Serine aminopeptidase S33" evidence="2">
    <location>
        <begin position="47"/>
        <end position="153"/>
    </location>
</feature>
<dbReference type="VEuPathDB" id="ToxoDB:CSUI_007959"/>
<gene>
    <name evidence="3" type="ORF">CSUI_007959</name>
</gene>
<dbReference type="Proteomes" id="UP000221165">
    <property type="component" value="Unassembled WGS sequence"/>
</dbReference>
<comment type="caution">
    <text evidence="3">The sequence shown here is derived from an EMBL/GenBank/DDBJ whole genome shotgun (WGS) entry which is preliminary data.</text>
</comment>
<evidence type="ECO:0000259" key="2">
    <source>
        <dbReference type="Pfam" id="PF12146"/>
    </source>
</evidence>
<feature type="region of interest" description="Disordered" evidence="1">
    <location>
        <begin position="415"/>
        <end position="436"/>
    </location>
</feature>
<protein>
    <submittedName>
        <fullName evidence="3">Alpha beta hydrolase</fullName>
    </submittedName>
</protein>
<accession>A0A2C6KP89</accession>
<dbReference type="Pfam" id="PF12146">
    <property type="entry name" value="Hydrolase_4"/>
    <property type="match status" value="1"/>
</dbReference>
<dbReference type="PANTHER" id="PTHR12277:SF81">
    <property type="entry name" value="PROTEIN ABHD13"/>
    <property type="match status" value="1"/>
</dbReference>
<dbReference type="InterPro" id="IPR022742">
    <property type="entry name" value="Hydrolase_4"/>
</dbReference>
<dbReference type="Gene3D" id="3.40.50.1820">
    <property type="entry name" value="alpha/beta hydrolase"/>
    <property type="match status" value="1"/>
</dbReference>
<proteinExistence type="predicted"/>
<dbReference type="GO" id="GO:0016787">
    <property type="term" value="F:hydrolase activity"/>
    <property type="evidence" value="ECO:0007669"/>
    <property type="project" value="UniProtKB-KW"/>
</dbReference>
<dbReference type="PANTHER" id="PTHR12277">
    <property type="entry name" value="ALPHA/BETA HYDROLASE DOMAIN-CONTAINING PROTEIN"/>
    <property type="match status" value="1"/>
</dbReference>